<dbReference type="RefSeq" id="WP_209533071.1">
    <property type="nucleotide sequence ID" value="NZ_JAEEGA010000031.1"/>
</dbReference>
<dbReference type="Proteomes" id="UP000674938">
    <property type="component" value="Unassembled WGS sequence"/>
</dbReference>
<accession>A0A940PH53</accession>
<sequence>MKDGIPQRMNVFLEYGVILISENFFEEVSILGGKLVPLFYKAVSLEQEC</sequence>
<protein>
    <submittedName>
        <fullName evidence="1">Uncharacterized protein</fullName>
    </submittedName>
</protein>
<name>A0A940PH53_9ENTE</name>
<gene>
    <name evidence="1" type="ORF">I6N95_26355</name>
</gene>
<evidence type="ECO:0000313" key="2">
    <source>
        <dbReference type="Proteomes" id="UP000674938"/>
    </source>
</evidence>
<reference evidence="1" key="1">
    <citation type="submission" date="2020-12" db="EMBL/GenBank/DDBJ databases">
        <title>Vagococcus allomyrinae sp. nov. and Enterococcus lavae sp. nov., isolated from the larvae of Allomyrina dichotoma.</title>
        <authorList>
            <person name="Lee S.D."/>
        </authorList>
    </citation>
    <scope>NUCLEOTIDE SEQUENCE</scope>
    <source>
        <strain evidence="1">BWB3-3</strain>
    </source>
</reference>
<dbReference type="AlphaFoldDB" id="A0A940PH53"/>
<proteinExistence type="predicted"/>
<evidence type="ECO:0000313" key="1">
    <source>
        <dbReference type="EMBL" id="MBP1044537.1"/>
    </source>
</evidence>
<keyword evidence="2" id="KW-1185">Reference proteome</keyword>
<dbReference type="EMBL" id="JAEEGA010000031">
    <property type="protein sequence ID" value="MBP1044537.1"/>
    <property type="molecule type" value="Genomic_DNA"/>
</dbReference>
<organism evidence="1 2">
    <name type="scientific">Vagococcus allomyrinae</name>
    <dbReference type="NCBI Taxonomy" id="2794353"/>
    <lineage>
        <taxon>Bacteria</taxon>
        <taxon>Bacillati</taxon>
        <taxon>Bacillota</taxon>
        <taxon>Bacilli</taxon>
        <taxon>Lactobacillales</taxon>
        <taxon>Enterococcaceae</taxon>
        <taxon>Vagococcus</taxon>
    </lineage>
</organism>
<comment type="caution">
    <text evidence="1">The sequence shown here is derived from an EMBL/GenBank/DDBJ whole genome shotgun (WGS) entry which is preliminary data.</text>
</comment>